<dbReference type="GO" id="GO:0016987">
    <property type="term" value="F:sigma factor activity"/>
    <property type="evidence" value="ECO:0007669"/>
    <property type="project" value="UniProtKB-KW"/>
</dbReference>
<dbReference type="InterPro" id="IPR013324">
    <property type="entry name" value="RNA_pol_sigma_r3/r4-like"/>
</dbReference>
<evidence type="ECO:0000256" key="2">
    <source>
        <dbReference type="ARBA" id="ARBA00023015"/>
    </source>
</evidence>
<feature type="compositionally biased region" description="Polar residues" evidence="6">
    <location>
        <begin position="1"/>
        <end position="10"/>
    </location>
</feature>
<proteinExistence type="inferred from homology"/>
<evidence type="ECO:0000256" key="3">
    <source>
        <dbReference type="ARBA" id="ARBA00023082"/>
    </source>
</evidence>
<dbReference type="Proteomes" id="UP001183643">
    <property type="component" value="Unassembled WGS sequence"/>
</dbReference>
<name>A0AAE4CDS7_9ACTN</name>
<dbReference type="AlphaFoldDB" id="A0AAE4CDS7"/>
<sequence length="275" mass="30306">MGTDHSSVSSGKPAKPAGVPADPSLGLESLDSAVEDAALLDAVRAGDRSAYGTLWERHSDAARALARTLVRDPADVEDLVAETFAKVLAKLRAGQGPQLAFRAYLSTTLRHVCYHRARRDRRLQFTDDLTRYDVSEPFPDPTLAALEQAYAARAFRKLPARWREVLWRTEVEGATPSQVAPLLGLTPNAAAVLAHRAREGLRQGYLREHLAGVASADCRWTSDRLGGYLRARLSARERTKVGHHLARCRQCALRVGELSEVNGGRCRVRMRHART</sequence>
<dbReference type="InterPro" id="IPR039425">
    <property type="entry name" value="RNA_pol_sigma-70-like"/>
</dbReference>
<dbReference type="InterPro" id="IPR007627">
    <property type="entry name" value="RNA_pol_sigma70_r2"/>
</dbReference>
<keyword evidence="2" id="KW-0805">Transcription regulation</keyword>
<dbReference type="PANTHER" id="PTHR43133">
    <property type="entry name" value="RNA POLYMERASE ECF-TYPE SIGMA FACTO"/>
    <property type="match status" value="1"/>
</dbReference>
<dbReference type="InterPro" id="IPR041916">
    <property type="entry name" value="Anti_sigma_zinc_sf"/>
</dbReference>
<dbReference type="RefSeq" id="WP_310375524.1">
    <property type="nucleotide sequence ID" value="NZ_JAVDYB010000001.1"/>
</dbReference>
<evidence type="ECO:0000259" key="7">
    <source>
        <dbReference type="Pfam" id="PF04542"/>
    </source>
</evidence>
<dbReference type="SUPFAM" id="SSF88659">
    <property type="entry name" value="Sigma3 and sigma4 domains of RNA polymerase sigma factors"/>
    <property type="match status" value="1"/>
</dbReference>
<keyword evidence="5" id="KW-0804">Transcription</keyword>
<evidence type="ECO:0000313" key="9">
    <source>
        <dbReference type="EMBL" id="MDR7280782.1"/>
    </source>
</evidence>
<dbReference type="Pfam" id="PF04542">
    <property type="entry name" value="Sigma70_r2"/>
    <property type="match status" value="1"/>
</dbReference>
<comment type="similarity">
    <text evidence="1">Belongs to the sigma-70 factor family. ECF subfamily.</text>
</comment>
<dbReference type="InterPro" id="IPR013325">
    <property type="entry name" value="RNA_pol_sigma_r2"/>
</dbReference>
<keyword evidence="3" id="KW-0731">Sigma factor</keyword>
<feature type="region of interest" description="Disordered" evidence="6">
    <location>
        <begin position="1"/>
        <end position="26"/>
    </location>
</feature>
<dbReference type="NCBIfam" id="TIGR02937">
    <property type="entry name" value="sigma70-ECF"/>
    <property type="match status" value="1"/>
</dbReference>
<dbReference type="InterPro" id="IPR036388">
    <property type="entry name" value="WH-like_DNA-bd_sf"/>
</dbReference>
<gene>
    <name evidence="9" type="ORF">J2S41_007560</name>
</gene>
<dbReference type="SUPFAM" id="SSF88946">
    <property type="entry name" value="Sigma2 domain of RNA polymerase sigma factors"/>
    <property type="match status" value="1"/>
</dbReference>
<comment type="caution">
    <text evidence="9">The sequence shown here is derived from an EMBL/GenBank/DDBJ whole genome shotgun (WGS) entry which is preliminary data.</text>
</comment>
<dbReference type="Gene3D" id="1.10.10.10">
    <property type="entry name" value="Winged helix-like DNA-binding domain superfamily/Winged helix DNA-binding domain"/>
    <property type="match status" value="1"/>
</dbReference>
<accession>A0AAE4CDS7</accession>
<evidence type="ECO:0000256" key="6">
    <source>
        <dbReference type="SAM" id="MobiDB-lite"/>
    </source>
</evidence>
<dbReference type="Pfam" id="PF13490">
    <property type="entry name" value="zf-HC2"/>
    <property type="match status" value="1"/>
</dbReference>
<evidence type="ECO:0000256" key="1">
    <source>
        <dbReference type="ARBA" id="ARBA00010641"/>
    </source>
</evidence>
<dbReference type="GO" id="GO:0003677">
    <property type="term" value="F:DNA binding"/>
    <property type="evidence" value="ECO:0007669"/>
    <property type="project" value="UniProtKB-KW"/>
</dbReference>
<keyword evidence="10" id="KW-1185">Reference proteome</keyword>
<dbReference type="Gene3D" id="1.10.1740.10">
    <property type="match status" value="1"/>
</dbReference>
<protein>
    <submittedName>
        <fullName evidence="9">RNA polymerase sigma factor (Sigma-70 family)</fullName>
    </submittedName>
</protein>
<dbReference type="GO" id="GO:0006352">
    <property type="term" value="P:DNA-templated transcription initiation"/>
    <property type="evidence" value="ECO:0007669"/>
    <property type="project" value="InterPro"/>
</dbReference>
<dbReference type="Gene3D" id="1.10.10.1320">
    <property type="entry name" value="Anti-sigma factor, zinc-finger domain"/>
    <property type="match status" value="1"/>
</dbReference>
<dbReference type="InterPro" id="IPR014284">
    <property type="entry name" value="RNA_pol_sigma-70_dom"/>
</dbReference>
<evidence type="ECO:0000313" key="10">
    <source>
        <dbReference type="Proteomes" id="UP001183643"/>
    </source>
</evidence>
<dbReference type="EMBL" id="JAVDYB010000001">
    <property type="protein sequence ID" value="MDR7280782.1"/>
    <property type="molecule type" value="Genomic_DNA"/>
</dbReference>
<evidence type="ECO:0000256" key="4">
    <source>
        <dbReference type="ARBA" id="ARBA00023125"/>
    </source>
</evidence>
<keyword evidence="4" id="KW-0238">DNA-binding</keyword>
<feature type="domain" description="Putative zinc-finger" evidence="8">
    <location>
        <begin position="218"/>
        <end position="252"/>
    </location>
</feature>
<reference evidence="9" key="1">
    <citation type="submission" date="2023-07" db="EMBL/GenBank/DDBJ databases">
        <title>Sequencing the genomes of 1000 actinobacteria strains.</title>
        <authorList>
            <person name="Klenk H.-P."/>
        </authorList>
    </citation>
    <scope>NUCLEOTIDE SEQUENCE</scope>
    <source>
        <strain evidence="9">DSM 44707</strain>
    </source>
</reference>
<dbReference type="PANTHER" id="PTHR43133:SF8">
    <property type="entry name" value="RNA POLYMERASE SIGMA FACTOR HI_1459-RELATED"/>
    <property type="match status" value="1"/>
</dbReference>
<organism evidence="9 10">
    <name type="scientific">Catenuloplanes atrovinosus</name>
    <dbReference type="NCBI Taxonomy" id="137266"/>
    <lineage>
        <taxon>Bacteria</taxon>
        <taxon>Bacillati</taxon>
        <taxon>Actinomycetota</taxon>
        <taxon>Actinomycetes</taxon>
        <taxon>Micromonosporales</taxon>
        <taxon>Micromonosporaceae</taxon>
        <taxon>Catenuloplanes</taxon>
    </lineage>
</organism>
<evidence type="ECO:0000256" key="5">
    <source>
        <dbReference type="ARBA" id="ARBA00023163"/>
    </source>
</evidence>
<feature type="domain" description="RNA polymerase sigma-70 region 2" evidence="7">
    <location>
        <begin position="54"/>
        <end position="122"/>
    </location>
</feature>
<dbReference type="InterPro" id="IPR027383">
    <property type="entry name" value="Znf_put"/>
</dbReference>
<evidence type="ECO:0000259" key="8">
    <source>
        <dbReference type="Pfam" id="PF13490"/>
    </source>
</evidence>